<dbReference type="InterPro" id="IPR015424">
    <property type="entry name" value="PyrdxlP-dep_Trfase"/>
</dbReference>
<keyword evidence="5" id="KW-0663">Pyridoxal phosphate</keyword>
<dbReference type="CDD" id="cd00609">
    <property type="entry name" value="AAT_like"/>
    <property type="match status" value="1"/>
</dbReference>
<comment type="cofactor">
    <cofactor evidence="1 6">
        <name>pyridoxal 5'-phosphate</name>
        <dbReference type="ChEBI" id="CHEBI:597326"/>
    </cofactor>
</comment>
<evidence type="ECO:0000256" key="5">
    <source>
        <dbReference type="ARBA" id="ARBA00022898"/>
    </source>
</evidence>
<keyword evidence="9" id="KW-1185">Reference proteome</keyword>
<dbReference type="EMBL" id="CP117884">
    <property type="protein sequence ID" value="WDF81515.1"/>
    <property type="molecule type" value="Genomic_DNA"/>
</dbReference>
<dbReference type="PROSITE" id="PS00105">
    <property type="entry name" value="AA_TRANSFER_CLASS_1"/>
    <property type="match status" value="1"/>
</dbReference>
<name>A0ABY7WQT4_9LACO</name>
<dbReference type="InterPro" id="IPR004838">
    <property type="entry name" value="NHTrfase_class1_PyrdxlP-BS"/>
</dbReference>
<dbReference type="InterPro" id="IPR015421">
    <property type="entry name" value="PyrdxlP-dep_Trfase_major"/>
</dbReference>
<evidence type="ECO:0000313" key="9">
    <source>
        <dbReference type="Proteomes" id="UP001220377"/>
    </source>
</evidence>
<dbReference type="Gene3D" id="3.90.1150.10">
    <property type="entry name" value="Aspartate Aminotransferase, domain 1"/>
    <property type="match status" value="1"/>
</dbReference>
<dbReference type="InterPro" id="IPR015422">
    <property type="entry name" value="PyrdxlP-dep_Trfase_small"/>
</dbReference>
<protein>
    <recommendedName>
        <fullName evidence="6">Aminotransferase</fullName>
        <ecNumber evidence="6">2.6.1.-</ecNumber>
    </recommendedName>
</protein>
<evidence type="ECO:0000313" key="8">
    <source>
        <dbReference type="EMBL" id="WDF81515.1"/>
    </source>
</evidence>
<dbReference type="RefSeq" id="WP_274258345.1">
    <property type="nucleotide sequence ID" value="NZ_CP117884.1"/>
</dbReference>
<evidence type="ECO:0000259" key="7">
    <source>
        <dbReference type="Pfam" id="PF00155"/>
    </source>
</evidence>
<dbReference type="Gene3D" id="3.40.640.10">
    <property type="entry name" value="Type I PLP-dependent aspartate aminotransferase-like (Major domain)"/>
    <property type="match status" value="1"/>
</dbReference>
<evidence type="ECO:0000256" key="2">
    <source>
        <dbReference type="ARBA" id="ARBA00007441"/>
    </source>
</evidence>
<dbReference type="PANTHER" id="PTHR46383:SF1">
    <property type="entry name" value="ASPARTATE AMINOTRANSFERASE"/>
    <property type="match status" value="1"/>
</dbReference>
<keyword evidence="4 6" id="KW-0808">Transferase</keyword>
<dbReference type="Pfam" id="PF00155">
    <property type="entry name" value="Aminotran_1_2"/>
    <property type="match status" value="1"/>
</dbReference>
<sequence>MQISKRLAQVNPSATLAMSQKSAQMKAAGADVLDLSVGQPDFETPKNIEEAAIAAIKAGKTSFYTAATGLPELRQAIADQIKADTGYSYDTKQIVVTNGAKFALSSLFESILSDGDGVLLPQPGWVSYTEQVRIAGGEPQLVYPKSGLKVTIDDLDQVATDRTRAIVINSPSNPTGMIYSKQELTLIGNWAVRHNVLIISDEIYGKLVYNGNTFTSMLTLDPSIAENTVLIGGVSKTYAMTGWRIGFAAAPKKVATAMATVISHMTGNPAAVSQYAAIEAYTGDQATVETMRSAFEKRLNTLYPLIKAIPGFELDEKPQGAFYLFPRVKDAVVALGYDTVDTFVAALLEETGVALVSGRAFGMPEHIRISYAKDMDTLLDAADRITKFVEKSN</sequence>
<evidence type="ECO:0000256" key="3">
    <source>
        <dbReference type="ARBA" id="ARBA00022576"/>
    </source>
</evidence>
<organism evidence="8 9">
    <name type="scientific">Lacticaseibacillus pabuli</name>
    <dbReference type="NCBI Taxonomy" id="3025672"/>
    <lineage>
        <taxon>Bacteria</taxon>
        <taxon>Bacillati</taxon>
        <taxon>Bacillota</taxon>
        <taxon>Bacilli</taxon>
        <taxon>Lactobacillales</taxon>
        <taxon>Lactobacillaceae</taxon>
        <taxon>Lacticaseibacillus</taxon>
    </lineage>
</organism>
<reference evidence="8 9" key="1">
    <citation type="submission" date="2023-02" db="EMBL/GenBank/DDBJ databases">
        <title>Genome sequence of Lacticaseibacillus sp. KACC 23028.</title>
        <authorList>
            <person name="Kim S."/>
            <person name="Heo J."/>
            <person name="Kwon S.-W."/>
        </authorList>
    </citation>
    <scope>NUCLEOTIDE SEQUENCE [LARGE SCALE GENOMIC DNA]</scope>
    <source>
        <strain evidence="8 9">KACC 23028</strain>
    </source>
</reference>
<comment type="similarity">
    <text evidence="2 6">Belongs to the class-I pyridoxal-phosphate-dependent aminotransferase family.</text>
</comment>
<evidence type="ECO:0000256" key="4">
    <source>
        <dbReference type="ARBA" id="ARBA00022679"/>
    </source>
</evidence>
<gene>
    <name evidence="8" type="ORF">PQ472_06125</name>
</gene>
<evidence type="ECO:0000256" key="1">
    <source>
        <dbReference type="ARBA" id="ARBA00001933"/>
    </source>
</evidence>
<dbReference type="EC" id="2.6.1.-" evidence="6"/>
<accession>A0ABY7WQT4</accession>
<dbReference type="PRINTS" id="PR00753">
    <property type="entry name" value="ACCSYNTHASE"/>
</dbReference>
<dbReference type="SUPFAM" id="SSF53383">
    <property type="entry name" value="PLP-dependent transferases"/>
    <property type="match status" value="1"/>
</dbReference>
<proteinExistence type="inferred from homology"/>
<evidence type="ECO:0000256" key="6">
    <source>
        <dbReference type="RuleBase" id="RU000481"/>
    </source>
</evidence>
<feature type="domain" description="Aminotransferase class I/classII large" evidence="7">
    <location>
        <begin position="31"/>
        <end position="385"/>
    </location>
</feature>
<keyword evidence="3 6" id="KW-0032">Aminotransferase</keyword>
<dbReference type="Proteomes" id="UP001220377">
    <property type="component" value="Chromosome"/>
</dbReference>
<dbReference type="InterPro" id="IPR004839">
    <property type="entry name" value="Aminotransferase_I/II_large"/>
</dbReference>
<dbReference type="GO" id="GO:0008483">
    <property type="term" value="F:transaminase activity"/>
    <property type="evidence" value="ECO:0007669"/>
    <property type="project" value="UniProtKB-KW"/>
</dbReference>
<dbReference type="InterPro" id="IPR050596">
    <property type="entry name" value="AspAT/PAT-like"/>
</dbReference>
<dbReference type="PANTHER" id="PTHR46383">
    <property type="entry name" value="ASPARTATE AMINOTRANSFERASE"/>
    <property type="match status" value="1"/>
</dbReference>